<sequence length="288" mass="30192">MHETLSTALAIFFALSSALTLAWGTVVRHRIAEAAPDDGSLKGSPLWAAVTRPLWWAGTGTALIGYGLQVVALGFGTLLVVQPILVLSLMFTLPLSARYDNRRISKSQMAWAGLLTAAVAVLVLLGNPQSGNPHPPLNRWLISIAVGTVVLSLVARSAVSLIRGEKALLLGLVTGAIFGYVAVLSKAVVDIAVHATIPVLLLSWETYALIFGAALGTAVQQYSFSAGALKNSLPAMTIGEPIVAFTLGYLVLGEKFQVDSVFGWLAMGAALIAMICATVALSRSSIKN</sequence>
<dbReference type="STRING" id="1437875.CFRA_01095"/>
<organism evidence="2 3">
    <name type="scientific">Corynebacterium frankenforstense DSM 45800</name>
    <dbReference type="NCBI Taxonomy" id="1437875"/>
    <lineage>
        <taxon>Bacteria</taxon>
        <taxon>Bacillati</taxon>
        <taxon>Actinomycetota</taxon>
        <taxon>Actinomycetes</taxon>
        <taxon>Mycobacteriales</taxon>
        <taxon>Corynebacteriaceae</taxon>
        <taxon>Corynebacterium</taxon>
    </lineage>
</organism>
<feature type="transmembrane region" description="Helical" evidence="1">
    <location>
        <begin position="108"/>
        <end position="125"/>
    </location>
</feature>
<keyword evidence="3" id="KW-1185">Reference proteome</keyword>
<feature type="transmembrane region" description="Helical" evidence="1">
    <location>
        <begin position="195"/>
        <end position="219"/>
    </location>
</feature>
<dbReference type="AlphaFoldDB" id="A0A1L7CQJ2"/>
<dbReference type="EMBL" id="CP009247">
    <property type="protein sequence ID" value="APT88116.1"/>
    <property type="molecule type" value="Genomic_DNA"/>
</dbReference>
<feature type="transmembrane region" description="Helical" evidence="1">
    <location>
        <begin position="137"/>
        <end position="155"/>
    </location>
</feature>
<dbReference type="Proteomes" id="UP000185434">
    <property type="component" value="Chromosome"/>
</dbReference>
<dbReference type="PANTHER" id="PTHR40761:SF1">
    <property type="entry name" value="CONSERVED INTEGRAL MEMBRANE ALANINE VALINE AND LEUCINE RICH PROTEIN-RELATED"/>
    <property type="match status" value="1"/>
</dbReference>
<feature type="transmembrane region" description="Helical" evidence="1">
    <location>
        <begin position="231"/>
        <end position="252"/>
    </location>
</feature>
<evidence type="ECO:0000256" key="1">
    <source>
        <dbReference type="SAM" id="Phobius"/>
    </source>
</evidence>
<dbReference type="OrthoDB" id="4382070at2"/>
<feature type="transmembrane region" description="Helical" evidence="1">
    <location>
        <begin position="63"/>
        <end position="87"/>
    </location>
</feature>
<dbReference type="RefSeq" id="WP_075663087.1">
    <property type="nucleotide sequence ID" value="NZ_CP009247.1"/>
</dbReference>
<feature type="transmembrane region" description="Helical" evidence="1">
    <location>
        <begin position="264"/>
        <end position="282"/>
    </location>
</feature>
<keyword evidence="1" id="KW-0812">Transmembrane</keyword>
<evidence type="ECO:0000313" key="2">
    <source>
        <dbReference type="EMBL" id="APT88116.1"/>
    </source>
</evidence>
<protein>
    <submittedName>
        <fullName evidence="2">Membrane protein</fullName>
    </submittedName>
</protein>
<keyword evidence="1" id="KW-1133">Transmembrane helix</keyword>
<accession>A0A1L7CQJ2</accession>
<keyword evidence="1" id="KW-0472">Membrane</keyword>
<dbReference type="KEGG" id="cfk:CFRA_01095"/>
<name>A0A1L7CQJ2_9CORY</name>
<dbReference type="NCBIfam" id="NF038012">
    <property type="entry name" value="DMT_1"/>
    <property type="match status" value="1"/>
</dbReference>
<evidence type="ECO:0000313" key="3">
    <source>
        <dbReference type="Proteomes" id="UP000185434"/>
    </source>
</evidence>
<dbReference type="PANTHER" id="PTHR40761">
    <property type="entry name" value="CONSERVED INTEGRAL MEMBRANE ALANINE VALINE AND LEUCINE RICH PROTEIN-RELATED"/>
    <property type="match status" value="1"/>
</dbReference>
<proteinExistence type="predicted"/>
<gene>
    <name evidence="2" type="ORF">CFRA_01095</name>
</gene>
<feature type="transmembrane region" description="Helical" evidence="1">
    <location>
        <begin position="167"/>
        <end position="189"/>
    </location>
</feature>
<reference evidence="2 3" key="1">
    <citation type="submission" date="2014-08" db="EMBL/GenBank/DDBJ databases">
        <title>Complete genome sequence of Corynebacterium frankenforstense ST18(T) (=DSM 45800(T)), isolated from raw cow milk.</title>
        <authorList>
            <person name="Ruckert C."/>
            <person name="Albersmeier A."/>
            <person name="Winkler A."/>
            <person name="Lipski A."/>
            <person name="Kalinowski J."/>
        </authorList>
    </citation>
    <scope>NUCLEOTIDE SEQUENCE [LARGE SCALE GENOMIC DNA]</scope>
    <source>
        <strain evidence="2 3">ST18</strain>
    </source>
</reference>